<keyword evidence="4" id="KW-1185">Reference proteome</keyword>
<evidence type="ECO:0000259" key="2">
    <source>
        <dbReference type="PROSITE" id="PS51412"/>
    </source>
</evidence>
<dbReference type="PROSITE" id="PS51412">
    <property type="entry name" value="MACPF_2"/>
    <property type="match status" value="1"/>
</dbReference>
<protein>
    <submittedName>
        <fullName evidence="3">VCBS repeat-containing protein</fullName>
    </submittedName>
</protein>
<dbReference type="InterPro" id="IPR028994">
    <property type="entry name" value="Integrin_alpha_N"/>
</dbReference>
<dbReference type="Pfam" id="PF13517">
    <property type="entry name" value="FG-GAP_3"/>
    <property type="match status" value="1"/>
</dbReference>
<proteinExistence type="predicted"/>
<comment type="caution">
    <text evidence="3">The sequence shown here is derived from an EMBL/GenBank/DDBJ whole genome shotgun (WGS) entry which is preliminary data.</text>
</comment>
<gene>
    <name evidence="3" type="ORF">H8744_04795</name>
</gene>
<reference evidence="3" key="1">
    <citation type="submission" date="2020-08" db="EMBL/GenBank/DDBJ databases">
        <title>Genome public.</title>
        <authorList>
            <person name="Liu C."/>
            <person name="Sun Q."/>
        </authorList>
    </citation>
    <scope>NUCLEOTIDE SEQUENCE</scope>
    <source>
        <strain evidence="3">N12</strain>
    </source>
</reference>
<sequence>MKKRNLFGVLGLTLSFCSCSNLEELPIDSSPTSNEIITRTAGDGKYDILGHGYNITSAYLDPKASGALVLDIDKLKNRNLILEYKLEESQSRYTSGKDVYDFTSNMSSSLKIEPEFLKVIAGASLNVAFGGNNTYTSDYSFAYFTQKYVDSRFRIAESNINVLRECLTQQFKDRISSYTPAQIVEVYGTHVLKDIYVGAKLEVYYSSKSTTTSKKQNVDAGLGMSLVNIFKIDGKFNYDSSLATNNKEQSLFYSTVGGDPMVGLIGSLNPETYPSVDISKWNATVRNATPKFIDVDANSKSFIPIYELVADPAKSQEIKNYITSYTKNKELKSVTLYPTGAGMRSVSGLGQLNDGGGVTIADIDGNGKPDMILMGIDAPAKDNSFWYKVLFDIDENGYSSRQSKLYTLPGVGWDNAGGGVAIADLNKNGKPDMILLCADDPNNGNTANVCYRIAYDLKSDGSYSSISSPKCIPGYGSHYQGADIDINDINGNGIPDLLVAVYDNPKDMNSFVYQIAFDLDPSGNYKSLSPSYVIPGVGYEGDGAGVAVGDIDRNGKLDIIFMAIDAPAGSDTFVYRILPDIDKYGVSYSPLSDQIGLPTSLSPCQKGAGGGCCLYDIDNNGFLDVVFMAIKNDSKGIDNTWRYITGHNLNKQGIPMQWR</sequence>
<organism evidence="3 4">
    <name type="scientific">Jilunia laotingensis</name>
    <dbReference type="NCBI Taxonomy" id="2763675"/>
    <lineage>
        <taxon>Bacteria</taxon>
        <taxon>Pseudomonadati</taxon>
        <taxon>Bacteroidota</taxon>
        <taxon>Bacteroidia</taxon>
        <taxon>Bacteroidales</taxon>
        <taxon>Bacteroidaceae</taxon>
        <taxon>Jilunia</taxon>
    </lineage>
</organism>
<dbReference type="Proteomes" id="UP000651085">
    <property type="component" value="Unassembled WGS sequence"/>
</dbReference>
<evidence type="ECO:0000313" key="3">
    <source>
        <dbReference type="EMBL" id="MBC8592574.1"/>
    </source>
</evidence>
<dbReference type="SUPFAM" id="SSF69318">
    <property type="entry name" value="Integrin alpha N-terminal domain"/>
    <property type="match status" value="1"/>
</dbReference>
<dbReference type="InterPro" id="IPR020864">
    <property type="entry name" value="MACPF"/>
</dbReference>
<accession>A0A926INT3</accession>
<feature type="domain" description="MACPF" evidence="2">
    <location>
        <begin position="13"/>
        <end position="340"/>
    </location>
</feature>
<dbReference type="PROSITE" id="PS51257">
    <property type="entry name" value="PROKAR_LIPOPROTEIN"/>
    <property type="match status" value="1"/>
</dbReference>
<dbReference type="InterPro" id="IPR013517">
    <property type="entry name" value="FG-GAP"/>
</dbReference>
<dbReference type="Pfam" id="PF01823">
    <property type="entry name" value="MACPF"/>
    <property type="match status" value="1"/>
</dbReference>
<keyword evidence="1" id="KW-0732">Signal</keyword>
<dbReference type="Gene3D" id="2.130.10.130">
    <property type="entry name" value="Integrin alpha, N-terminal"/>
    <property type="match status" value="1"/>
</dbReference>
<evidence type="ECO:0000256" key="1">
    <source>
        <dbReference type="ARBA" id="ARBA00022729"/>
    </source>
</evidence>
<name>A0A926INT3_9BACT</name>
<dbReference type="AlphaFoldDB" id="A0A926INT3"/>
<evidence type="ECO:0000313" key="4">
    <source>
        <dbReference type="Proteomes" id="UP000651085"/>
    </source>
</evidence>
<dbReference type="EMBL" id="JACRTF010000001">
    <property type="protein sequence ID" value="MBC8592574.1"/>
    <property type="molecule type" value="Genomic_DNA"/>
</dbReference>
<dbReference type="RefSeq" id="WP_262433748.1">
    <property type="nucleotide sequence ID" value="NZ_JACRTF010000001.1"/>
</dbReference>